<keyword evidence="2" id="KW-1185">Reference proteome</keyword>
<dbReference type="Proteomes" id="UP000814140">
    <property type="component" value="Unassembled WGS sequence"/>
</dbReference>
<name>A0ACB8T847_9AGAM</name>
<reference evidence="1" key="1">
    <citation type="submission" date="2021-03" db="EMBL/GenBank/DDBJ databases">
        <authorList>
            <consortium name="DOE Joint Genome Institute"/>
            <person name="Ahrendt S."/>
            <person name="Looney B.P."/>
            <person name="Miyauchi S."/>
            <person name="Morin E."/>
            <person name="Drula E."/>
            <person name="Courty P.E."/>
            <person name="Chicoki N."/>
            <person name="Fauchery L."/>
            <person name="Kohler A."/>
            <person name="Kuo A."/>
            <person name="Labutti K."/>
            <person name="Pangilinan J."/>
            <person name="Lipzen A."/>
            <person name="Riley R."/>
            <person name="Andreopoulos W."/>
            <person name="He G."/>
            <person name="Johnson J."/>
            <person name="Barry K.W."/>
            <person name="Grigoriev I.V."/>
            <person name="Nagy L."/>
            <person name="Hibbett D."/>
            <person name="Henrissat B."/>
            <person name="Matheny P.B."/>
            <person name="Labbe J."/>
            <person name="Martin F."/>
        </authorList>
    </citation>
    <scope>NUCLEOTIDE SEQUENCE</scope>
    <source>
        <strain evidence="1">HHB10654</strain>
    </source>
</reference>
<reference evidence="1" key="2">
    <citation type="journal article" date="2022" name="New Phytol.">
        <title>Evolutionary transition to the ectomycorrhizal habit in the genomes of a hyperdiverse lineage of mushroom-forming fungi.</title>
        <authorList>
            <person name="Looney B."/>
            <person name="Miyauchi S."/>
            <person name="Morin E."/>
            <person name="Drula E."/>
            <person name="Courty P.E."/>
            <person name="Kohler A."/>
            <person name="Kuo A."/>
            <person name="LaButti K."/>
            <person name="Pangilinan J."/>
            <person name="Lipzen A."/>
            <person name="Riley R."/>
            <person name="Andreopoulos W."/>
            <person name="He G."/>
            <person name="Johnson J."/>
            <person name="Nolan M."/>
            <person name="Tritt A."/>
            <person name="Barry K.W."/>
            <person name="Grigoriev I.V."/>
            <person name="Nagy L.G."/>
            <person name="Hibbett D."/>
            <person name="Henrissat B."/>
            <person name="Matheny P.B."/>
            <person name="Labbe J."/>
            <person name="Martin F.M."/>
        </authorList>
    </citation>
    <scope>NUCLEOTIDE SEQUENCE</scope>
    <source>
        <strain evidence="1">HHB10654</strain>
    </source>
</reference>
<protein>
    <submittedName>
        <fullName evidence="1">DUF887-domain-containing protein</fullName>
    </submittedName>
</protein>
<proteinExistence type="predicted"/>
<evidence type="ECO:0000313" key="1">
    <source>
        <dbReference type="EMBL" id="KAI0064435.1"/>
    </source>
</evidence>
<accession>A0ACB8T847</accession>
<organism evidence="1 2">
    <name type="scientific">Artomyces pyxidatus</name>
    <dbReference type="NCBI Taxonomy" id="48021"/>
    <lineage>
        <taxon>Eukaryota</taxon>
        <taxon>Fungi</taxon>
        <taxon>Dikarya</taxon>
        <taxon>Basidiomycota</taxon>
        <taxon>Agaricomycotina</taxon>
        <taxon>Agaricomycetes</taxon>
        <taxon>Russulales</taxon>
        <taxon>Auriscalpiaceae</taxon>
        <taxon>Artomyces</taxon>
    </lineage>
</organism>
<comment type="caution">
    <text evidence="1">The sequence shown here is derived from an EMBL/GenBank/DDBJ whole genome shotgun (WGS) entry which is preliminary data.</text>
</comment>
<gene>
    <name evidence="1" type="ORF">BV25DRAFT_1906487</name>
</gene>
<evidence type="ECO:0000313" key="2">
    <source>
        <dbReference type="Proteomes" id="UP000814140"/>
    </source>
</evidence>
<dbReference type="EMBL" id="MU277198">
    <property type="protein sequence ID" value="KAI0064435.1"/>
    <property type="molecule type" value="Genomic_DNA"/>
</dbReference>
<sequence length="257" mass="28607">MADAPLPHISPHLSTLVLSVVAFTTLQQLATPLVARALLGSGAWSKLSRRARGGWRTRVVSMAHALLIVPLAFRCLGSPQLDRDRAFGWDDSAGTLYAVTSGYFLWDTVDSLLVYEGVGFVVHGAACFLIYISAFRPFLAYYGARFLLWELSTPFLNIHWFIDKTGRTGSRLQLVNGALLLTTFAVVRLLYGGIMSYQFFQTIIGVRDEISAATFYGYALGNIILQSLNWFWFTRMISALRKRFTPAANGQQNGKHD</sequence>